<evidence type="ECO:0000256" key="8">
    <source>
        <dbReference type="SAM" id="MobiDB-lite"/>
    </source>
</evidence>
<feature type="compositionally biased region" description="Low complexity" evidence="8">
    <location>
        <begin position="151"/>
        <end position="164"/>
    </location>
</feature>
<feature type="transmembrane region" description="Helical" evidence="7">
    <location>
        <begin position="292"/>
        <end position="314"/>
    </location>
</feature>
<evidence type="ECO:0000313" key="9">
    <source>
        <dbReference type="EMBL" id="RKM96621.1"/>
    </source>
</evidence>
<feature type="compositionally biased region" description="Basic and acidic residues" evidence="8">
    <location>
        <begin position="185"/>
        <end position="195"/>
    </location>
</feature>
<dbReference type="Pfam" id="PF02618">
    <property type="entry name" value="YceG"/>
    <property type="match status" value="1"/>
</dbReference>
<dbReference type="PANTHER" id="PTHR30518">
    <property type="entry name" value="ENDOLYTIC MUREIN TRANSGLYCOSYLASE"/>
    <property type="match status" value="1"/>
</dbReference>
<feature type="region of interest" description="Disordered" evidence="8">
    <location>
        <begin position="1"/>
        <end position="289"/>
    </location>
</feature>
<proteinExistence type="inferred from homology"/>
<keyword evidence="10" id="KW-1185">Reference proteome</keyword>
<feature type="compositionally biased region" description="Basic and acidic residues" evidence="8">
    <location>
        <begin position="244"/>
        <end position="265"/>
    </location>
</feature>
<evidence type="ECO:0000256" key="1">
    <source>
        <dbReference type="ARBA" id="ARBA00022475"/>
    </source>
</evidence>
<dbReference type="GO" id="GO:0009252">
    <property type="term" value="P:peptidoglycan biosynthetic process"/>
    <property type="evidence" value="ECO:0007669"/>
    <property type="project" value="UniProtKB-UniRule"/>
</dbReference>
<dbReference type="HAMAP" id="MF_02065">
    <property type="entry name" value="MltG"/>
    <property type="match status" value="1"/>
</dbReference>
<dbReference type="EC" id="4.2.2.29" evidence="7"/>
<evidence type="ECO:0000256" key="5">
    <source>
        <dbReference type="ARBA" id="ARBA00023239"/>
    </source>
</evidence>
<comment type="caution">
    <text evidence="9">The sequence shown here is derived from an EMBL/GenBank/DDBJ whole genome shotgun (WGS) entry which is preliminary data.</text>
</comment>
<comment type="function">
    <text evidence="7">Functions as a peptidoglycan terminase that cleaves nascent peptidoglycan strands endolytically to terminate their elongation.</text>
</comment>
<keyword evidence="2 7" id="KW-0812">Transmembrane</keyword>
<reference evidence="9 10" key="1">
    <citation type="journal article" date="2014" name="Genome Announc.">
        <title>Draft Genome Sequence of Streptomyces fradiae ATCC 19609, a Strain Highly Sensitive to Antibiotics.</title>
        <authorList>
            <person name="Bekker O.B."/>
            <person name="Klimina K.M."/>
            <person name="Vatlin A.A."/>
            <person name="Zakharevich N.V."/>
            <person name="Kasianov A.S."/>
            <person name="Danilenko V.N."/>
        </authorList>
    </citation>
    <scope>NUCLEOTIDE SEQUENCE [LARGE SCALE GENOMIC DNA]</scope>
    <source>
        <strain evidence="9 10">ATCC 19609</strain>
    </source>
</reference>
<comment type="similarity">
    <text evidence="7">Belongs to the transglycosylase MltG family.</text>
</comment>
<sequence length="646" mass="69938">MTEYGRGRGSEPWHPEDPLYGDRGWDGQPTADGRSPHGEQPPQYPEQYQQQPQWDAQGAPYPGQPYPGQGHPQQGHPQQGHPQQGYPQQGGQQQGYPQGGQQHGYPQQQGYPQPQQGGQQYGWAGGPQDTGQGYAAAAGHGDPYGQQPTDPYGRPYPQQGEQQPPQGPPQPGQGPGPYGGGHPHGHPEQGRRHPDPGTGPQPRYRPAPEEPQPEGWQQEEDGPGHAFFADEPDSAPGRRRGRGAARDDRPARRGDGYDEPGGHDDGFDDEDDGGDGDDGDGRRGRPKKRRSGMACLFVAVVLGGGVAAGGWFAYDFYQTHFGPAPDFAGEGSGSVQVEIPQGAGTGEMGRILKGAGVVKSAQAFVDAAGENPKGLSIQPGVYAMKKEMSGEAAVDWMLSPESRNALIIPEGMRNAQVYATIDKRLELKAGTTEKIAEKQAAKLGLPDWADDNAKIMDPLEGFLYPARYDVGEGAKPEDVLKKMVARATAEYEKLDVEANAGKLKLDSPLQLVTVASLVQAEGKTSDDFSKMARVVYNRLDPDNTETYGKIEFDSAFNYLKGQSEINIGIKEIRNTDHPYNTYFYRGLPPGPIGNPGAEALKAAIDPEPGDWYYFVGVDGENTKFAETHEEHEKLVEEFNANQKNKG</sequence>
<feature type="compositionally biased region" description="Pro residues" evidence="8">
    <location>
        <begin position="165"/>
        <end position="174"/>
    </location>
</feature>
<dbReference type="AlphaFoldDB" id="A0A3M8F7R1"/>
<evidence type="ECO:0000256" key="2">
    <source>
        <dbReference type="ARBA" id="ARBA00022692"/>
    </source>
</evidence>
<feature type="compositionally biased region" description="Basic and acidic residues" evidence="8">
    <location>
        <begin position="1"/>
        <end position="17"/>
    </location>
</feature>
<dbReference type="GO" id="GO:0071555">
    <property type="term" value="P:cell wall organization"/>
    <property type="evidence" value="ECO:0007669"/>
    <property type="project" value="UniProtKB-KW"/>
</dbReference>
<accession>A0A3M8F7R1</accession>
<dbReference type="EMBL" id="JNAD02000004">
    <property type="protein sequence ID" value="RKM96621.1"/>
    <property type="molecule type" value="Genomic_DNA"/>
</dbReference>
<evidence type="ECO:0000256" key="3">
    <source>
        <dbReference type="ARBA" id="ARBA00022989"/>
    </source>
</evidence>
<keyword evidence="6 7" id="KW-0961">Cell wall biogenesis/degradation</keyword>
<keyword evidence="5 7" id="KW-0456">Lyase</keyword>
<dbReference type="InterPro" id="IPR003770">
    <property type="entry name" value="MLTG-like"/>
</dbReference>
<keyword evidence="4 7" id="KW-0472">Membrane</keyword>
<dbReference type="GO" id="GO:0008932">
    <property type="term" value="F:lytic endotransglycosylase activity"/>
    <property type="evidence" value="ECO:0007669"/>
    <property type="project" value="UniProtKB-UniRule"/>
</dbReference>
<dbReference type="PANTHER" id="PTHR30518:SF2">
    <property type="entry name" value="ENDOLYTIC MUREIN TRANSGLYCOSYLASE"/>
    <property type="match status" value="1"/>
</dbReference>
<evidence type="ECO:0000256" key="7">
    <source>
        <dbReference type="HAMAP-Rule" id="MF_02065"/>
    </source>
</evidence>
<dbReference type="NCBIfam" id="TIGR00247">
    <property type="entry name" value="endolytic transglycosylase MltG"/>
    <property type="match status" value="1"/>
</dbReference>
<comment type="subcellular location">
    <subcellularLocation>
        <location evidence="7">Cell membrane</location>
        <topology evidence="7">Single-pass membrane protein</topology>
    </subcellularLocation>
</comment>
<feature type="compositionally biased region" description="Acidic residues" evidence="8">
    <location>
        <begin position="266"/>
        <end position="278"/>
    </location>
</feature>
<feature type="site" description="Important for catalytic activity" evidence="7">
    <location>
        <position position="521"/>
    </location>
</feature>
<organism evidence="9 10">
    <name type="scientific">Streptomyces xinghaiensis</name>
    <dbReference type="NCBI Taxonomy" id="1038928"/>
    <lineage>
        <taxon>Bacteria</taxon>
        <taxon>Bacillati</taxon>
        <taxon>Actinomycetota</taxon>
        <taxon>Actinomycetes</taxon>
        <taxon>Kitasatosporales</taxon>
        <taxon>Streptomycetaceae</taxon>
        <taxon>Streptomyces</taxon>
    </lineage>
</organism>
<dbReference type="Gene3D" id="3.30.1490.480">
    <property type="entry name" value="Endolytic murein transglycosylase"/>
    <property type="match status" value="1"/>
</dbReference>
<evidence type="ECO:0000313" key="10">
    <source>
        <dbReference type="Proteomes" id="UP000028058"/>
    </source>
</evidence>
<keyword evidence="1 7" id="KW-1003">Cell membrane</keyword>
<name>A0A3M8F7R1_9ACTN</name>
<evidence type="ECO:0000256" key="4">
    <source>
        <dbReference type="ARBA" id="ARBA00023136"/>
    </source>
</evidence>
<keyword evidence="3 7" id="KW-1133">Transmembrane helix</keyword>
<dbReference type="RefSeq" id="WP_043472241.1">
    <property type="nucleotide sequence ID" value="NZ_CP134822.1"/>
</dbReference>
<dbReference type="GO" id="GO:0005886">
    <property type="term" value="C:plasma membrane"/>
    <property type="evidence" value="ECO:0007669"/>
    <property type="project" value="UniProtKB-SubCell"/>
</dbReference>
<protein>
    <recommendedName>
        <fullName evidence="7">Endolytic murein transglycosylase</fullName>
        <ecNumber evidence="7">4.2.2.29</ecNumber>
    </recommendedName>
    <alternativeName>
        <fullName evidence="7">Peptidoglycan lytic transglycosylase</fullName>
    </alternativeName>
    <alternativeName>
        <fullName evidence="7">Peptidoglycan polymerization terminase</fullName>
    </alternativeName>
</protein>
<dbReference type="Proteomes" id="UP000028058">
    <property type="component" value="Unassembled WGS sequence"/>
</dbReference>
<gene>
    <name evidence="7 9" type="primary">mltG</name>
    <name evidence="9" type="ORF">SFRA_011320</name>
</gene>
<dbReference type="OrthoDB" id="9814591at2"/>
<evidence type="ECO:0000256" key="6">
    <source>
        <dbReference type="ARBA" id="ARBA00023316"/>
    </source>
</evidence>
<comment type="catalytic activity">
    <reaction evidence="7">
        <text>a peptidoglycan chain = a peptidoglycan chain with N-acetyl-1,6-anhydromuramyl-[peptide] at the reducing end + a peptidoglycan chain with N-acetylglucosamine at the non-reducing end.</text>
        <dbReference type="EC" id="4.2.2.29"/>
    </reaction>
</comment>
<feature type="compositionally biased region" description="Low complexity" evidence="8">
    <location>
        <begin position="103"/>
        <end position="118"/>
    </location>
</feature>
<feature type="compositionally biased region" description="Low complexity" evidence="8">
    <location>
        <begin position="45"/>
        <end position="96"/>
    </location>
</feature>